<dbReference type="OrthoDB" id="3062801at2759"/>
<dbReference type="AlphaFoldDB" id="A0A0D7A1K6"/>
<dbReference type="Proteomes" id="UP000054144">
    <property type="component" value="Unassembled WGS sequence"/>
</dbReference>
<gene>
    <name evidence="3" type="ORF">FISHEDRAFT_77320</name>
</gene>
<feature type="transmembrane region" description="Helical" evidence="2">
    <location>
        <begin position="317"/>
        <end position="336"/>
    </location>
</feature>
<feature type="transmembrane region" description="Helical" evidence="2">
    <location>
        <begin position="412"/>
        <end position="433"/>
    </location>
</feature>
<feature type="compositionally biased region" description="Basic and acidic residues" evidence="1">
    <location>
        <begin position="444"/>
        <end position="454"/>
    </location>
</feature>
<keyword evidence="2" id="KW-0812">Transmembrane</keyword>
<organism evidence="3 4">
    <name type="scientific">Fistulina hepatica ATCC 64428</name>
    <dbReference type="NCBI Taxonomy" id="1128425"/>
    <lineage>
        <taxon>Eukaryota</taxon>
        <taxon>Fungi</taxon>
        <taxon>Dikarya</taxon>
        <taxon>Basidiomycota</taxon>
        <taxon>Agaricomycotina</taxon>
        <taxon>Agaricomycetes</taxon>
        <taxon>Agaricomycetidae</taxon>
        <taxon>Agaricales</taxon>
        <taxon>Fistulinaceae</taxon>
        <taxon>Fistulina</taxon>
    </lineage>
</organism>
<dbReference type="EMBL" id="KN882067">
    <property type="protein sequence ID" value="KIY44698.1"/>
    <property type="molecule type" value="Genomic_DNA"/>
</dbReference>
<feature type="transmembrane region" description="Helical" evidence="2">
    <location>
        <begin position="206"/>
        <end position="226"/>
    </location>
</feature>
<evidence type="ECO:0000256" key="1">
    <source>
        <dbReference type="SAM" id="MobiDB-lite"/>
    </source>
</evidence>
<feature type="region of interest" description="Disordered" evidence="1">
    <location>
        <begin position="442"/>
        <end position="505"/>
    </location>
</feature>
<evidence type="ECO:0000313" key="3">
    <source>
        <dbReference type="EMBL" id="KIY44698.1"/>
    </source>
</evidence>
<name>A0A0D7A1K6_9AGAR</name>
<keyword evidence="4" id="KW-1185">Reference proteome</keyword>
<feature type="region of interest" description="Disordered" evidence="1">
    <location>
        <begin position="1"/>
        <end position="48"/>
    </location>
</feature>
<feature type="compositionally biased region" description="Polar residues" evidence="1">
    <location>
        <begin position="473"/>
        <end position="484"/>
    </location>
</feature>
<keyword evidence="2" id="KW-1133">Transmembrane helix</keyword>
<feature type="transmembrane region" description="Helical" evidence="2">
    <location>
        <begin position="365"/>
        <end position="392"/>
    </location>
</feature>
<accession>A0A0D7A1K6</accession>
<sequence length="505" mass="55887">MPVPASRHATPTSSPRQSADIARTNSTDKVQDSASGHGAQTNSDKLTALPTSALNSSTLARSPVFSSIMDTSASIQSFLSRNEDHPHGPASDTVPRTDGISLQRMKRVQRTGNDAEMSPHRHYLSPSPSPSRAPSPLRRLQEWSLAHFRHDPFVPVDPFSSHYEICFSAFFRRRLHDLEQGAPPCGPAPDWKAIAILLTDTLPRKFYLFLFLCLPSMYFSRVACVFRDAEVSRPDIERIVRAADSSARDALPFPEDWAPPVVSPALARFRHSWEAFIDSLMREWKTLNLVSALLLSAIMSMFQVQAATDDPVIRTPALLSLICALMSLSYGCMYIVRFGTMKSMYRASDWAEDARKTKTLMWWNVWVLLAMPAVWLSWSMIAFVVCIMSFVWRTGASNSPDDPILLSPSASLGPRITISAVLVLGLVYLALIIHSLRNYGRSRPTVESRGHRQGEGGGKPAGVSTPRPAGEYSRQNSPLAQNQDGHGRGRDLHSPGSYPVKESTD</sequence>
<feature type="transmembrane region" description="Helical" evidence="2">
    <location>
        <begin position="286"/>
        <end position="305"/>
    </location>
</feature>
<feature type="region of interest" description="Disordered" evidence="1">
    <location>
        <begin position="109"/>
        <end position="136"/>
    </location>
</feature>
<feature type="compositionally biased region" description="Polar residues" evidence="1">
    <location>
        <begin position="9"/>
        <end position="48"/>
    </location>
</feature>
<reference evidence="3 4" key="1">
    <citation type="journal article" date="2015" name="Fungal Genet. Biol.">
        <title>Evolution of novel wood decay mechanisms in Agaricales revealed by the genome sequences of Fistulina hepatica and Cylindrobasidium torrendii.</title>
        <authorList>
            <person name="Floudas D."/>
            <person name="Held B.W."/>
            <person name="Riley R."/>
            <person name="Nagy L.G."/>
            <person name="Koehler G."/>
            <person name="Ransdell A.S."/>
            <person name="Younus H."/>
            <person name="Chow J."/>
            <person name="Chiniquy J."/>
            <person name="Lipzen A."/>
            <person name="Tritt A."/>
            <person name="Sun H."/>
            <person name="Haridas S."/>
            <person name="LaButti K."/>
            <person name="Ohm R.A."/>
            <person name="Kues U."/>
            <person name="Blanchette R.A."/>
            <person name="Grigoriev I.V."/>
            <person name="Minto R.E."/>
            <person name="Hibbett D.S."/>
        </authorList>
    </citation>
    <scope>NUCLEOTIDE SEQUENCE [LARGE SCALE GENOMIC DNA]</scope>
    <source>
        <strain evidence="3 4">ATCC 64428</strain>
    </source>
</reference>
<evidence type="ECO:0000313" key="4">
    <source>
        <dbReference type="Proteomes" id="UP000054144"/>
    </source>
</evidence>
<keyword evidence="2" id="KW-0472">Membrane</keyword>
<protein>
    <submittedName>
        <fullName evidence="3">Uncharacterized protein</fullName>
    </submittedName>
</protein>
<evidence type="ECO:0000256" key="2">
    <source>
        <dbReference type="SAM" id="Phobius"/>
    </source>
</evidence>
<proteinExistence type="predicted"/>